<dbReference type="InterPro" id="IPR006638">
    <property type="entry name" value="Elp3/MiaA/NifB-like_rSAM"/>
</dbReference>
<proteinExistence type="predicted"/>
<protein>
    <submittedName>
        <fullName evidence="6">DNA repair photolyase</fullName>
    </submittedName>
</protein>
<feature type="region of interest" description="Disordered" evidence="4">
    <location>
        <begin position="1"/>
        <end position="26"/>
    </location>
</feature>
<dbReference type="PROSITE" id="PS51918">
    <property type="entry name" value="RADICAL_SAM"/>
    <property type="match status" value="1"/>
</dbReference>
<dbReference type="KEGG" id="cprv:CYPRO_2270"/>
<dbReference type="InterPro" id="IPR007197">
    <property type="entry name" value="rSAM"/>
</dbReference>
<name>A0A345UM14_9BACT</name>
<dbReference type="Proteomes" id="UP000254808">
    <property type="component" value="Chromosome"/>
</dbReference>
<dbReference type="PANTHER" id="PTHR43432:SF3">
    <property type="entry name" value="SLR0285 PROTEIN"/>
    <property type="match status" value="1"/>
</dbReference>
<feature type="compositionally biased region" description="Polar residues" evidence="4">
    <location>
        <begin position="1"/>
        <end position="12"/>
    </location>
</feature>
<dbReference type="GO" id="GO:0051536">
    <property type="term" value="F:iron-sulfur cluster binding"/>
    <property type="evidence" value="ECO:0007669"/>
    <property type="project" value="UniProtKB-KW"/>
</dbReference>
<accession>A0A345UM14</accession>
<keyword evidence="2" id="KW-0408">Iron</keyword>
<dbReference type="PANTHER" id="PTHR43432">
    <property type="entry name" value="SLR0285 PROTEIN"/>
    <property type="match status" value="1"/>
</dbReference>
<dbReference type="GO" id="GO:0016829">
    <property type="term" value="F:lyase activity"/>
    <property type="evidence" value="ECO:0007669"/>
    <property type="project" value="UniProtKB-KW"/>
</dbReference>
<dbReference type="AlphaFoldDB" id="A0A345UM14"/>
<dbReference type="InterPro" id="IPR058240">
    <property type="entry name" value="rSAM_sf"/>
</dbReference>
<reference evidence="6 7" key="1">
    <citation type="submission" date="2018-03" db="EMBL/GenBank/DDBJ databases">
        <title>Phenotypic and genomic properties of Cyclonatronum proteinivorum gen. nov., sp. nov., a haloalkaliphilic bacteroidete from soda lakes possessing Na+-translocating rhodopsin.</title>
        <authorList>
            <person name="Toshchakov S.V."/>
            <person name="Korzhenkov A."/>
            <person name="Samarov N.I."/>
            <person name="Kublanov I.V."/>
            <person name="Muntyan M.S."/>
            <person name="Sorokin D.Y."/>
        </authorList>
    </citation>
    <scope>NUCLEOTIDE SEQUENCE [LARGE SCALE GENOMIC DNA]</scope>
    <source>
        <strain evidence="6 7">Omega</strain>
    </source>
</reference>
<dbReference type="NCBIfam" id="NF033668">
    <property type="entry name" value="rSAM_PA0069"/>
    <property type="match status" value="1"/>
</dbReference>
<dbReference type="RefSeq" id="WP_240644740.1">
    <property type="nucleotide sequence ID" value="NZ_CP027806.1"/>
</dbReference>
<dbReference type="SUPFAM" id="SSF102114">
    <property type="entry name" value="Radical SAM enzymes"/>
    <property type="match status" value="1"/>
</dbReference>
<evidence type="ECO:0000259" key="5">
    <source>
        <dbReference type="PROSITE" id="PS51918"/>
    </source>
</evidence>
<keyword evidence="6" id="KW-0456">Lyase</keyword>
<dbReference type="Pfam" id="PF04055">
    <property type="entry name" value="Radical_SAM"/>
    <property type="match status" value="1"/>
</dbReference>
<feature type="domain" description="Radical SAM core" evidence="5">
    <location>
        <begin position="64"/>
        <end position="301"/>
    </location>
</feature>
<evidence type="ECO:0000313" key="7">
    <source>
        <dbReference type="Proteomes" id="UP000254808"/>
    </source>
</evidence>
<dbReference type="EMBL" id="CP027806">
    <property type="protein sequence ID" value="AXJ01516.1"/>
    <property type="molecule type" value="Genomic_DNA"/>
</dbReference>
<dbReference type="InterPro" id="IPR040086">
    <property type="entry name" value="MJ0683-like"/>
</dbReference>
<evidence type="ECO:0000256" key="4">
    <source>
        <dbReference type="SAM" id="MobiDB-lite"/>
    </source>
</evidence>
<sequence length="358" mass="40567">MFCSPHASNRQQAVKGRGKSANPANRFEPVHFVQDDDYEPHQKKTPTRYLKDDSESILATNNSPDIPFMYSLNPYRGCEHGCMYCYARPTHEYLGFSAGLDFESVILVKENAPALLRKAFLKKSWQPQTVVMSGVTDPYQPAEKHFRLTRQCLEVFLEFRNPVSIITKNHLITRDLDLLTKLAAERLVRVNVSLTTLNPRLTDTLEPRTSRPQRRLEAIRKLSEAGIETGLMTAPVIPGINDHEIPALLEAAAEAGASHAGYVMLRLPWAVKEIFSDWFDQHYPDRRQKVLSRVTDTRGGKLYEADFATRMKGSGPFAEQVRTLFAVSAKRFGLKLRRHSEPLNTSAFIRGDQLKLGL</sequence>
<keyword evidence="1" id="KW-0479">Metal-binding</keyword>
<evidence type="ECO:0000256" key="1">
    <source>
        <dbReference type="ARBA" id="ARBA00022723"/>
    </source>
</evidence>
<evidence type="ECO:0000256" key="3">
    <source>
        <dbReference type="ARBA" id="ARBA00023014"/>
    </source>
</evidence>
<dbReference type="SFLD" id="SFLDS00029">
    <property type="entry name" value="Radical_SAM"/>
    <property type="match status" value="1"/>
</dbReference>
<dbReference type="CDD" id="cd01335">
    <property type="entry name" value="Radical_SAM"/>
    <property type="match status" value="1"/>
</dbReference>
<evidence type="ECO:0000313" key="6">
    <source>
        <dbReference type="EMBL" id="AXJ01516.1"/>
    </source>
</evidence>
<dbReference type="SMART" id="SM00729">
    <property type="entry name" value="Elp3"/>
    <property type="match status" value="1"/>
</dbReference>
<dbReference type="SFLD" id="SFLDG01084">
    <property type="entry name" value="Uncharacterised_Radical_SAM_Su"/>
    <property type="match status" value="1"/>
</dbReference>
<gene>
    <name evidence="6" type="ORF">CYPRO_2270</name>
</gene>
<keyword evidence="7" id="KW-1185">Reference proteome</keyword>
<keyword evidence="3" id="KW-0411">Iron-sulfur</keyword>
<evidence type="ECO:0000256" key="2">
    <source>
        <dbReference type="ARBA" id="ARBA00023004"/>
    </source>
</evidence>
<dbReference type="GO" id="GO:0046872">
    <property type="term" value="F:metal ion binding"/>
    <property type="evidence" value="ECO:0007669"/>
    <property type="project" value="UniProtKB-KW"/>
</dbReference>
<organism evidence="6 7">
    <name type="scientific">Cyclonatronum proteinivorum</name>
    <dbReference type="NCBI Taxonomy" id="1457365"/>
    <lineage>
        <taxon>Bacteria</taxon>
        <taxon>Pseudomonadati</taxon>
        <taxon>Balneolota</taxon>
        <taxon>Balneolia</taxon>
        <taxon>Balneolales</taxon>
        <taxon>Cyclonatronaceae</taxon>
        <taxon>Cyclonatronum</taxon>
    </lineage>
</organism>
<dbReference type="Gene3D" id="3.80.30.30">
    <property type="match status" value="1"/>
</dbReference>